<sequence>MPMDDANTPATGHASPVPHVLVAEDHPVNRVVAQAMLASLGVSCTLAEDGEEAVQCAATVEVDLILMDLHMPGLDGLEATRQLRAQAAAAGRARVPVVAMTGGDEAQDGPACLAAGMDGFLAKPFTVEALKDCLRRHGVPCTAG</sequence>
<dbReference type="Pfam" id="PF00072">
    <property type="entry name" value="Response_reg"/>
    <property type="match status" value="1"/>
</dbReference>
<dbReference type="PANTHER" id="PTHR45339">
    <property type="entry name" value="HYBRID SIGNAL TRANSDUCTION HISTIDINE KINASE J"/>
    <property type="match status" value="1"/>
</dbReference>
<dbReference type="SMART" id="SM00448">
    <property type="entry name" value="REC"/>
    <property type="match status" value="1"/>
</dbReference>
<dbReference type="InterPro" id="IPR001789">
    <property type="entry name" value="Sig_transdc_resp-reg_receiver"/>
</dbReference>
<dbReference type="SUPFAM" id="SSF52172">
    <property type="entry name" value="CheY-like"/>
    <property type="match status" value="1"/>
</dbReference>
<dbReference type="AlphaFoldDB" id="A0A643F3S2"/>
<dbReference type="PANTHER" id="PTHR45339:SF3">
    <property type="entry name" value="HISTIDINE KINASE"/>
    <property type="match status" value="1"/>
</dbReference>
<dbReference type="CDD" id="cd17546">
    <property type="entry name" value="REC_hyHK_CKI1_RcsC-like"/>
    <property type="match status" value="1"/>
</dbReference>
<dbReference type="InterPro" id="IPR011006">
    <property type="entry name" value="CheY-like_superfamily"/>
</dbReference>
<evidence type="ECO:0000256" key="1">
    <source>
        <dbReference type="ARBA" id="ARBA00022553"/>
    </source>
</evidence>
<keyword evidence="1 2" id="KW-0597">Phosphoprotein</keyword>
<reference evidence="4 5" key="1">
    <citation type="submission" date="2019-09" db="EMBL/GenBank/DDBJ databases">
        <title>Draft genome sequences of 48 bacterial type strains from the CCUG.</title>
        <authorList>
            <person name="Tunovic T."/>
            <person name="Pineiro-Iglesias B."/>
            <person name="Unosson C."/>
            <person name="Inganas E."/>
            <person name="Ohlen M."/>
            <person name="Cardew S."/>
            <person name="Jensie-Markopoulos S."/>
            <person name="Salva-Serra F."/>
            <person name="Jaen-Luchoro D."/>
            <person name="Karlsson R."/>
            <person name="Svensson-Stadler L."/>
            <person name="Chun J."/>
            <person name="Moore E."/>
        </authorList>
    </citation>
    <scope>NUCLEOTIDE SEQUENCE [LARGE SCALE GENOMIC DNA]</scope>
    <source>
        <strain evidence="4 5">CCUG 30977</strain>
    </source>
</reference>
<keyword evidence="5" id="KW-1185">Reference proteome</keyword>
<name>A0A643F3S2_IDEDE</name>
<organism evidence="4 5">
    <name type="scientific">Ideonella dechloratans</name>
    <dbReference type="NCBI Taxonomy" id="36863"/>
    <lineage>
        <taxon>Bacteria</taxon>
        <taxon>Pseudomonadati</taxon>
        <taxon>Pseudomonadota</taxon>
        <taxon>Betaproteobacteria</taxon>
        <taxon>Burkholderiales</taxon>
        <taxon>Sphaerotilaceae</taxon>
        <taxon>Ideonella</taxon>
    </lineage>
</organism>
<evidence type="ECO:0000256" key="2">
    <source>
        <dbReference type="PROSITE-ProRule" id="PRU00169"/>
    </source>
</evidence>
<evidence type="ECO:0000313" key="5">
    <source>
        <dbReference type="Proteomes" id="UP000430120"/>
    </source>
</evidence>
<evidence type="ECO:0000313" key="4">
    <source>
        <dbReference type="EMBL" id="KAB0572845.1"/>
    </source>
</evidence>
<comment type="caution">
    <text evidence="4">The sequence shown here is derived from an EMBL/GenBank/DDBJ whole genome shotgun (WGS) entry which is preliminary data.</text>
</comment>
<dbReference type="Proteomes" id="UP000430120">
    <property type="component" value="Unassembled WGS sequence"/>
</dbReference>
<dbReference type="OrthoDB" id="9179585at2"/>
<dbReference type="GO" id="GO:0000160">
    <property type="term" value="P:phosphorelay signal transduction system"/>
    <property type="evidence" value="ECO:0007669"/>
    <property type="project" value="InterPro"/>
</dbReference>
<protein>
    <submittedName>
        <fullName evidence="4">Response regulator</fullName>
    </submittedName>
</protein>
<feature type="domain" description="Response regulatory" evidence="3">
    <location>
        <begin position="19"/>
        <end position="138"/>
    </location>
</feature>
<proteinExistence type="predicted"/>
<accession>A0A643F3S2</accession>
<gene>
    <name evidence="4" type="ORF">F7Q92_20875</name>
</gene>
<evidence type="ECO:0000259" key="3">
    <source>
        <dbReference type="PROSITE" id="PS50110"/>
    </source>
</evidence>
<dbReference type="EMBL" id="VZPB01000096">
    <property type="protein sequence ID" value="KAB0572845.1"/>
    <property type="molecule type" value="Genomic_DNA"/>
</dbReference>
<dbReference type="Gene3D" id="3.40.50.2300">
    <property type="match status" value="1"/>
</dbReference>
<feature type="modified residue" description="4-aspartylphosphate" evidence="2">
    <location>
        <position position="68"/>
    </location>
</feature>
<dbReference type="PROSITE" id="PS50110">
    <property type="entry name" value="RESPONSE_REGULATORY"/>
    <property type="match status" value="1"/>
</dbReference>